<evidence type="ECO:0008006" key="4">
    <source>
        <dbReference type="Google" id="ProtNLM"/>
    </source>
</evidence>
<dbReference type="Gene3D" id="2.40.160.170">
    <property type="match status" value="1"/>
</dbReference>
<reference evidence="2 3" key="1">
    <citation type="submission" date="2023-07" db="EMBL/GenBank/DDBJ databases">
        <authorList>
            <person name="Kim M.K."/>
        </authorList>
    </citation>
    <scope>NUCLEOTIDE SEQUENCE [LARGE SCALE GENOMIC DNA]</scope>
    <source>
        <strain evidence="2 3">KR1UV-12</strain>
    </source>
</reference>
<protein>
    <recommendedName>
        <fullName evidence="4">Outer membrane protein beta-barrel domain-containing protein</fullName>
    </recommendedName>
</protein>
<feature type="chain" id="PRO_5047217876" description="Outer membrane protein beta-barrel domain-containing protein" evidence="1">
    <location>
        <begin position="30"/>
        <end position="234"/>
    </location>
</feature>
<accession>A0ABT9EFX9</accession>
<keyword evidence="3" id="KW-1185">Reference proteome</keyword>
<keyword evidence="1" id="KW-0732">Signal</keyword>
<gene>
    <name evidence="2" type="ORF">Q5H91_01475</name>
</gene>
<name>A0ABT9EFX9_9SPHN</name>
<evidence type="ECO:0000256" key="1">
    <source>
        <dbReference type="SAM" id="SignalP"/>
    </source>
</evidence>
<dbReference type="RefSeq" id="WP_305171453.1">
    <property type="nucleotide sequence ID" value="NZ_JAUUDS010000001.1"/>
</dbReference>
<comment type="caution">
    <text evidence="2">The sequence shown here is derived from an EMBL/GenBank/DDBJ whole genome shotgun (WGS) entry which is preliminary data.</text>
</comment>
<organism evidence="2 3">
    <name type="scientific">Sphingomonas aurea</name>
    <dbReference type="NCBI Taxonomy" id="3063994"/>
    <lineage>
        <taxon>Bacteria</taxon>
        <taxon>Pseudomonadati</taxon>
        <taxon>Pseudomonadota</taxon>
        <taxon>Alphaproteobacteria</taxon>
        <taxon>Sphingomonadales</taxon>
        <taxon>Sphingomonadaceae</taxon>
        <taxon>Sphingomonas</taxon>
    </lineage>
</organism>
<sequence>MTVSFSTARVLGTGALGLVALACAAPAAAQTTVNDPASTFTVAVTAGTLGIGPEVGFRFADHIGIRGNATFLGINADYSSDDIDYDGKLKLKSFGAMVDVYPFGGSFRVSGGARINRNYARLNATPSGSSVEVGDDTYTQAQVGTLSGRAEVKKVAPALTLGWSGSNRRGFMFGFEAGALFQGSVKVRDFTSTGTLQNNATFRASLEEERRSLQDDVDDYKVYPIVQASIGWRF</sequence>
<evidence type="ECO:0000313" key="2">
    <source>
        <dbReference type="EMBL" id="MDP1025874.1"/>
    </source>
</evidence>
<dbReference type="Proteomes" id="UP001230685">
    <property type="component" value="Unassembled WGS sequence"/>
</dbReference>
<feature type="signal peptide" evidence="1">
    <location>
        <begin position="1"/>
        <end position="29"/>
    </location>
</feature>
<proteinExistence type="predicted"/>
<evidence type="ECO:0000313" key="3">
    <source>
        <dbReference type="Proteomes" id="UP001230685"/>
    </source>
</evidence>
<dbReference type="EMBL" id="JAUUDS010000001">
    <property type="protein sequence ID" value="MDP1025874.1"/>
    <property type="molecule type" value="Genomic_DNA"/>
</dbReference>